<keyword evidence="4" id="KW-1185">Reference proteome</keyword>
<evidence type="ECO:0000256" key="2">
    <source>
        <dbReference type="SAM" id="SignalP"/>
    </source>
</evidence>
<evidence type="ECO:0008006" key="5">
    <source>
        <dbReference type="Google" id="ProtNLM"/>
    </source>
</evidence>
<dbReference type="EMBL" id="UYRR01007431">
    <property type="protein sequence ID" value="VDK23601.1"/>
    <property type="molecule type" value="Genomic_DNA"/>
</dbReference>
<evidence type="ECO:0000256" key="1">
    <source>
        <dbReference type="SAM" id="MobiDB-lite"/>
    </source>
</evidence>
<keyword evidence="2" id="KW-0732">Signal</keyword>
<sequence length="83" mass="10042">MCVLHITMIRRLRRFLVWFFLSFLSLFGGGSAYIGDKQREPKHRARREKRIVEANTRRQRDYAVNSKTSKQYSMAPNPRKRRR</sequence>
<protein>
    <recommendedName>
        <fullName evidence="5">Secreted protein</fullName>
    </recommendedName>
</protein>
<feature type="region of interest" description="Disordered" evidence="1">
    <location>
        <begin position="30"/>
        <end position="83"/>
    </location>
</feature>
<feature type="compositionally biased region" description="Basic and acidic residues" evidence="1">
    <location>
        <begin position="50"/>
        <end position="61"/>
    </location>
</feature>
<dbReference type="AlphaFoldDB" id="A0A3P6PUL5"/>
<feature type="chain" id="PRO_5018294782" description="Secreted protein" evidence="2">
    <location>
        <begin position="33"/>
        <end position="83"/>
    </location>
</feature>
<name>A0A3P6PUL5_ANISI</name>
<accession>A0A3P6PUL5</accession>
<evidence type="ECO:0000313" key="3">
    <source>
        <dbReference type="EMBL" id="VDK23601.1"/>
    </source>
</evidence>
<reference evidence="3 4" key="1">
    <citation type="submission" date="2018-11" db="EMBL/GenBank/DDBJ databases">
        <authorList>
            <consortium name="Pathogen Informatics"/>
        </authorList>
    </citation>
    <scope>NUCLEOTIDE SEQUENCE [LARGE SCALE GENOMIC DNA]</scope>
</reference>
<feature type="compositionally biased region" description="Basic residues" evidence="1">
    <location>
        <begin position="40"/>
        <end position="49"/>
    </location>
</feature>
<evidence type="ECO:0000313" key="4">
    <source>
        <dbReference type="Proteomes" id="UP000267096"/>
    </source>
</evidence>
<organism evidence="3 4">
    <name type="scientific">Anisakis simplex</name>
    <name type="common">Herring worm</name>
    <dbReference type="NCBI Taxonomy" id="6269"/>
    <lineage>
        <taxon>Eukaryota</taxon>
        <taxon>Metazoa</taxon>
        <taxon>Ecdysozoa</taxon>
        <taxon>Nematoda</taxon>
        <taxon>Chromadorea</taxon>
        <taxon>Rhabditida</taxon>
        <taxon>Spirurina</taxon>
        <taxon>Ascaridomorpha</taxon>
        <taxon>Ascaridoidea</taxon>
        <taxon>Anisakidae</taxon>
        <taxon>Anisakis</taxon>
        <taxon>Anisakis simplex complex</taxon>
    </lineage>
</organism>
<gene>
    <name evidence="3" type="ORF">ASIM_LOCUS4325</name>
</gene>
<proteinExistence type="predicted"/>
<dbReference type="Proteomes" id="UP000267096">
    <property type="component" value="Unassembled WGS sequence"/>
</dbReference>
<dbReference type="OrthoDB" id="10423341at2759"/>
<feature type="compositionally biased region" description="Polar residues" evidence="1">
    <location>
        <begin position="65"/>
        <end position="74"/>
    </location>
</feature>
<feature type="signal peptide" evidence="2">
    <location>
        <begin position="1"/>
        <end position="32"/>
    </location>
</feature>